<evidence type="ECO:0000313" key="4">
    <source>
        <dbReference type="Proteomes" id="UP000298493"/>
    </source>
</evidence>
<evidence type="ECO:0000256" key="2">
    <source>
        <dbReference type="SAM" id="Phobius"/>
    </source>
</evidence>
<keyword evidence="2" id="KW-0472">Membrane</keyword>
<reference evidence="3 4" key="1">
    <citation type="submission" date="2019-04" db="EMBL/GenBank/DDBJ databases">
        <title>High contiguity whole genome sequence and gene annotation resource for two Venturia nashicola isolates.</title>
        <authorList>
            <person name="Prokchorchik M."/>
            <person name="Won K."/>
            <person name="Lee Y."/>
            <person name="Choi E.D."/>
            <person name="Segonzac C."/>
            <person name="Sohn K.H."/>
        </authorList>
    </citation>
    <scope>NUCLEOTIDE SEQUENCE [LARGE SCALE GENOMIC DNA]</scope>
    <source>
        <strain evidence="3 4">PRI2</strain>
    </source>
</reference>
<accession>A0A4Z1NXE6</accession>
<keyword evidence="2" id="KW-0812">Transmembrane</keyword>
<keyword evidence="4" id="KW-1185">Reference proteome</keyword>
<feature type="transmembrane region" description="Helical" evidence="2">
    <location>
        <begin position="40"/>
        <end position="59"/>
    </location>
</feature>
<feature type="compositionally biased region" description="Basic and acidic residues" evidence="1">
    <location>
        <begin position="260"/>
        <end position="279"/>
    </location>
</feature>
<comment type="caution">
    <text evidence="3">The sequence shown here is derived from an EMBL/GenBank/DDBJ whole genome shotgun (WGS) entry which is preliminary data.</text>
</comment>
<dbReference type="Proteomes" id="UP000298493">
    <property type="component" value="Unassembled WGS sequence"/>
</dbReference>
<organism evidence="3 4">
    <name type="scientific">Venturia nashicola</name>
    <dbReference type="NCBI Taxonomy" id="86259"/>
    <lineage>
        <taxon>Eukaryota</taxon>
        <taxon>Fungi</taxon>
        <taxon>Dikarya</taxon>
        <taxon>Ascomycota</taxon>
        <taxon>Pezizomycotina</taxon>
        <taxon>Dothideomycetes</taxon>
        <taxon>Pleosporomycetidae</taxon>
        <taxon>Venturiales</taxon>
        <taxon>Venturiaceae</taxon>
        <taxon>Venturia</taxon>
    </lineage>
</organism>
<sequence length="311" mass="33493">MAPFSTALLSASPSLPTATPVSPSSKSTDNGPSLATKIGLGAGAGTLLLLILIGTGLILRRRKKHPSRSSSSSIPTDTFKVEAKVLHPRASNSDSKHPFTSSQDATTSEPMQKKEAEWPLTDRRKSQLAQLLGEPGSRPSSQVQEGDDRSCTISSLASGRPASHMTIGHISLIQSEDCISNIAQSRIHLPKIPIGDRLSLIQPSNRSSVSDIPASRQAALDTLNRPKSSNEMGFTLYPMESRSGYTPSLPEKSPRRYSVRSRELNARSIDPKHPDESNRRTRTPLTPAIPPRSPTRSQAIHFHIGSSLSSS</sequence>
<protein>
    <submittedName>
        <fullName evidence="3">Uncharacterized protein</fullName>
    </submittedName>
</protein>
<keyword evidence="2" id="KW-1133">Transmembrane helix</keyword>
<feature type="compositionally biased region" description="Basic and acidic residues" evidence="1">
    <location>
        <begin position="111"/>
        <end position="125"/>
    </location>
</feature>
<feature type="compositionally biased region" description="Polar residues" evidence="1">
    <location>
        <begin position="90"/>
        <end position="110"/>
    </location>
</feature>
<feature type="region of interest" description="Disordered" evidence="1">
    <location>
        <begin position="238"/>
        <end position="311"/>
    </location>
</feature>
<dbReference type="AlphaFoldDB" id="A0A4Z1NXE6"/>
<feature type="compositionally biased region" description="Low complexity" evidence="1">
    <location>
        <begin position="1"/>
        <end position="25"/>
    </location>
</feature>
<evidence type="ECO:0000313" key="3">
    <source>
        <dbReference type="EMBL" id="TID15869.1"/>
    </source>
</evidence>
<feature type="region of interest" description="Disordered" evidence="1">
    <location>
        <begin position="1"/>
        <end position="31"/>
    </location>
</feature>
<evidence type="ECO:0000256" key="1">
    <source>
        <dbReference type="SAM" id="MobiDB-lite"/>
    </source>
</evidence>
<gene>
    <name evidence="3" type="ORF">E6O75_ATG08927</name>
</gene>
<dbReference type="EMBL" id="SNSC02000019">
    <property type="protein sequence ID" value="TID15869.1"/>
    <property type="molecule type" value="Genomic_DNA"/>
</dbReference>
<name>A0A4Z1NXE6_9PEZI</name>
<feature type="region of interest" description="Disordered" evidence="1">
    <location>
        <begin position="61"/>
        <end position="159"/>
    </location>
</feature>
<proteinExistence type="predicted"/>